<dbReference type="HOGENOM" id="CLU_068045_2_1_9"/>
<protein>
    <recommendedName>
        <fullName evidence="3">Selenium-dependent hydroxylase accessory protein YqeC</fullName>
    </recommendedName>
</protein>
<evidence type="ECO:0008006" key="3">
    <source>
        <dbReference type="Google" id="ProtNLM"/>
    </source>
</evidence>
<dbReference type="OrthoDB" id="368187at2"/>
<dbReference type="NCBIfam" id="TIGR03172">
    <property type="entry name" value="selenium cofactor biosynthesis protein YqeC"/>
    <property type="match status" value="1"/>
</dbReference>
<organism evidence="1 2">
    <name type="scientific">Alkaliphilus metalliredigens (strain QYMF)</name>
    <dbReference type="NCBI Taxonomy" id="293826"/>
    <lineage>
        <taxon>Bacteria</taxon>
        <taxon>Bacillati</taxon>
        <taxon>Bacillota</taxon>
        <taxon>Clostridia</taxon>
        <taxon>Peptostreptococcales</taxon>
        <taxon>Natronincolaceae</taxon>
        <taxon>Alkaliphilus</taxon>
    </lineage>
</organism>
<proteinExistence type="predicted"/>
<evidence type="ECO:0000313" key="2">
    <source>
        <dbReference type="Proteomes" id="UP000001572"/>
    </source>
</evidence>
<dbReference type="RefSeq" id="WP_012065525.1">
    <property type="nucleotide sequence ID" value="NC_009633.1"/>
</dbReference>
<reference evidence="2" key="1">
    <citation type="journal article" date="2016" name="Genome Announc.">
        <title>Complete genome sequence of Alkaliphilus metalliredigens strain QYMF, an alkaliphilic and metal-reducing bacterium isolated from borax-contaminated leachate ponds.</title>
        <authorList>
            <person name="Hwang C."/>
            <person name="Copeland A."/>
            <person name="Lucas S."/>
            <person name="Lapidus A."/>
            <person name="Barry K."/>
            <person name="Detter J.C."/>
            <person name="Glavina Del Rio T."/>
            <person name="Hammon N."/>
            <person name="Israni S."/>
            <person name="Dalin E."/>
            <person name="Tice H."/>
            <person name="Pitluck S."/>
            <person name="Chertkov O."/>
            <person name="Brettin T."/>
            <person name="Bruce D."/>
            <person name="Han C."/>
            <person name="Schmutz J."/>
            <person name="Larimer F."/>
            <person name="Land M.L."/>
            <person name="Hauser L."/>
            <person name="Kyrpides N."/>
            <person name="Mikhailova N."/>
            <person name="Ye Q."/>
            <person name="Zhou J."/>
            <person name="Richardson P."/>
            <person name="Fields M.W."/>
        </authorList>
    </citation>
    <scope>NUCLEOTIDE SEQUENCE [LARGE SCALE GENOMIC DNA]</scope>
    <source>
        <strain evidence="2">QYMF</strain>
    </source>
</reference>
<dbReference type="AlphaFoldDB" id="A6TWR9"/>
<dbReference type="InterPro" id="IPR017587">
    <property type="entry name" value="YqeC"/>
</dbReference>
<gene>
    <name evidence="1" type="ordered locus">Amet_4566</name>
</gene>
<dbReference type="eggNOG" id="COG1192">
    <property type="taxonomic scope" value="Bacteria"/>
</dbReference>
<dbReference type="EMBL" id="CP000724">
    <property type="protein sequence ID" value="ABR50637.1"/>
    <property type="molecule type" value="Genomic_DNA"/>
</dbReference>
<dbReference type="Pfam" id="PF19842">
    <property type="entry name" value="YqeC"/>
    <property type="match status" value="1"/>
</dbReference>
<dbReference type="KEGG" id="amt:Amet_4566"/>
<evidence type="ECO:0000313" key="1">
    <source>
        <dbReference type="EMBL" id="ABR50637.1"/>
    </source>
</evidence>
<sequence>MKLIEVLDMEGIAHGMITIIGSGGKTSTLYRLAVELGDQGNNLLLTTTTAMKLPKNSQKMKVLIESDIEVLHDYLMKFKDARQIFAGKELIGDDKVKGYDPEDLVWLHQRLEGRQILVEGDGSKGKSLKIPASWEPQVPQSTMLTIVVIGWDIIGKSLEEKWIHRCHLLKDKNLLGDENITNRKVDEAMLLKLLESPLGLLKGIPPNSSVALLLNKVYTEDEKKLATKMASIVLSQIPRIGKVLLGEVQVKGQLTVGKE</sequence>
<dbReference type="Proteomes" id="UP000001572">
    <property type="component" value="Chromosome"/>
</dbReference>
<name>A6TWR9_ALKMQ</name>
<keyword evidence="2" id="KW-1185">Reference proteome</keyword>
<dbReference type="STRING" id="293826.Amet_4566"/>
<accession>A6TWR9</accession>